<proteinExistence type="predicted"/>
<feature type="region of interest" description="Disordered" evidence="1">
    <location>
        <begin position="234"/>
        <end position="254"/>
    </location>
</feature>
<gene>
    <name evidence="3" type="ORF">SAMN06265222_11079</name>
</gene>
<feature type="signal peptide" evidence="2">
    <location>
        <begin position="1"/>
        <end position="22"/>
    </location>
</feature>
<evidence type="ECO:0000256" key="2">
    <source>
        <dbReference type="SAM" id="SignalP"/>
    </source>
</evidence>
<protein>
    <submittedName>
        <fullName evidence="3">Uncharacterized protein</fullName>
    </submittedName>
</protein>
<comment type="caution">
    <text evidence="3">The sequence shown here is derived from an EMBL/GenBank/DDBJ whole genome shotgun (WGS) entry which is preliminary data.</text>
</comment>
<evidence type="ECO:0000313" key="3">
    <source>
        <dbReference type="EMBL" id="SMP66999.1"/>
    </source>
</evidence>
<feature type="region of interest" description="Disordered" evidence="1">
    <location>
        <begin position="101"/>
        <end position="147"/>
    </location>
</feature>
<name>A0ABY1QCX6_9BACT</name>
<keyword evidence="4" id="KW-1185">Reference proteome</keyword>
<feature type="chain" id="PRO_5046406441" evidence="2">
    <location>
        <begin position="23"/>
        <end position="369"/>
    </location>
</feature>
<organism evidence="3 4">
    <name type="scientific">Neorhodopirellula lusitana</name>
    <dbReference type="NCBI Taxonomy" id="445327"/>
    <lineage>
        <taxon>Bacteria</taxon>
        <taxon>Pseudomonadati</taxon>
        <taxon>Planctomycetota</taxon>
        <taxon>Planctomycetia</taxon>
        <taxon>Pirellulales</taxon>
        <taxon>Pirellulaceae</taxon>
        <taxon>Neorhodopirellula</taxon>
    </lineage>
</organism>
<feature type="compositionally biased region" description="Polar residues" evidence="1">
    <location>
        <begin position="105"/>
        <end position="136"/>
    </location>
</feature>
<keyword evidence="2" id="KW-0732">Signal</keyword>
<evidence type="ECO:0000256" key="1">
    <source>
        <dbReference type="SAM" id="MobiDB-lite"/>
    </source>
</evidence>
<dbReference type="EMBL" id="FXUG01000010">
    <property type="protein sequence ID" value="SMP66999.1"/>
    <property type="molecule type" value="Genomic_DNA"/>
</dbReference>
<evidence type="ECO:0000313" key="4">
    <source>
        <dbReference type="Proteomes" id="UP001158067"/>
    </source>
</evidence>
<dbReference type="RefSeq" id="WP_283433850.1">
    <property type="nucleotide sequence ID" value="NZ_FXUG01000010.1"/>
</dbReference>
<sequence length="369" mass="39834">MILSRVLLIVSSVAIAAPNANAQTPAVPDGSPSQISDWALAGIIWSDASLTKKLADSAAKETKSAEEASQYRQLSQKATEIIESMEEFGWKQVRRSAKVIDDRPNANSSASEIAPTLSGSETADTRARSPSANSTGAVPDDQPNEDRISLNVNNYRVDDYVDETPSEARSRADAIEDGVEGAIAAASGRLGTGRGTAGRISVRESQTLSATLPYSRDSIYDADDYDPDVDYLVENPQGTRSANPKSVAVEGQKRAIEQESGEEIVDNEDEMMAAMSREGSTGDTSAKRENSGASRLNLDDYTSERSKHAQDANWVQFHLRANQSTWSELTTRENLPMQLDGSVNKLKADIKAAMDATDNAGLQDLLRQF</sequence>
<dbReference type="Proteomes" id="UP001158067">
    <property type="component" value="Unassembled WGS sequence"/>
</dbReference>
<reference evidence="3 4" key="1">
    <citation type="submission" date="2017-05" db="EMBL/GenBank/DDBJ databases">
        <authorList>
            <person name="Varghese N."/>
            <person name="Submissions S."/>
        </authorList>
    </citation>
    <scope>NUCLEOTIDE SEQUENCE [LARGE SCALE GENOMIC DNA]</scope>
    <source>
        <strain evidence="3 4">DSM 25457</strain>
    </source>
</reference>
<accession>A0ABY1QCX6</accession>
<feature type="region of interest" description="Disordered" evidence="1">
    <location>
        <begin position="276"/>
        <end position="295"/>
    </location>
</feature>